<reference evidence="1 2" key="1">
    <citation type="submission" date="2017-05" db="EMBL/GenBank/DDBJ databases">
        <authorList>
            <person name="Varghese N."/>
            <person name="Submissions S."/>
        </authorList>
    </citation>
    <scope>NUCLEOTIDE SEQUENCE [LARGE SCALE GENOMIC DNA]</scope>
    <source>
        <strain evidence="1 2">DSM 18015</strain>
    </source>
</reference>
<name>A0ABY1QYX7_9FLAO</name>
<evidence type="ECO:0000313" key="1">
    <source>
        <dbReference type="EMBL" id="SMP88891.1"/>
    </source>
</evidence>
<evidence type="ECO:0000313" key="2">
    <source>
        <dbReference type="Proteomes" id="UP001158050"/>
    </source>
</evidence>
<proteinExistence type="predicted"/>
<organism evidence="1 2">
    <name type="scientific">Epilithonimonas pallida</name>
    <dbReference type="NCBI Taxonomy" id="373671"/>
    <lineage>
        <taxon>Bacteria</taxon>
        <taxon>Pseudomonadati</taxon>
        <taxon>Bacteroidota</taxon>
        <taxon>Flavobacteriia</taxon>
        <taxon>Flavobacteriales</taxon>
        <taxon>Weeksellaceae</taxon>
        <taxon>Chryseobacterium group</taxon>
        <taxon>Epilithonimonas</taxon>
    </lineage>
</organism>
<gene>
    <name evidence="1" type="ORF">SAMN05421679_101587</name>
</gene>
<keyword evidence="2" id="KW-1185">Reference proteome</keyword>
<dbReference type="EMBL" id="FXUO01000001">
    <property type="protein sequence ID" value="SMP88891.1"/>
    <property type="molecule type" value="Genomic_DNA"/>
</dbReference>
<dbReference type="Proteomes" id="UP001158050">
    <property type="component" value="Unassembled WGS sequence"/>
</dbReference>
<accession>A0ABY1QYX7</accession>
<sequence length="37" mass="4611">MLENYYKNTKFVCFEKTVNKINYYNVRKIKNYLHAYG</sequence>
<protein>
    <submittedName>
        <fullName evidence="1">Uncharacterized protein</fullName>
    </submittedName>
</protein>
<comment type="caution">
    <text evidence="1">The sequence shown here is derived from an EMBL/GenBank/DDBJ whole genome shotgun (WGS) entry which is preliminary data.</text>
</comment>